<name>A0ABY7YQV1_9HYPH</name>
<accession>A0ABY7YQV1</accession>
<dbReference type="EMBL" id="CP118246">
    <property type="protein sequence ID" value="WDR03634.1"/>
    <property type="molecule type" value="Genomic_DNA"/>
</dbReference>
<sequence length="433" mass="49318">MAVWHRRAGKDDIVLNAMRTLALQDPGTYWHCFPEQKQARKAIWNGVNGHTGKRRIFEAFPLPLIKRMQDDDMFIELHNGATFQLIGSDRYDSTVGSGPKGIAYSEWALSNPSAWAYHSPMIRESGGFAAFITTPRGNNHAKTMFDRAKANPSWFAQLLSIEDTKALDAEQLAEALQEYQDLHGIDLGRSIFEQEYLCSFAGAMVGAYWGAEMSRADREGRISVLPVDWGHPVHTAWDLGKAVNNPIWCFQVIGGRLKIVDFYRPENDDLTEWVKWLDDKGYRGDDYVPDDVLDFIWGAKHTRWDLLKRAGRKPKLVKRIAVAEGIHAGREAIKVADFDAERCELGVEGLKNYRREWDDELKTFRENPVKDWAEHIGSSWRYLGLAWREAIKVAPPKDKPKELIYTAKANGSVVGNMSVKQAVDAMVRRRRAR</sequence>
<proteinExistence type="predicted"/>
<dbReference type="InterPro" id="IPR027417">
    <property type="entry name" value="P-loop_NTPase"/>
</dbReference>
<dbReference type="Proteomes" id="UP001220530">
    <property type="component" value="Chromosome"/>
</dbReference>
<reference evidence="1 2" key="1">
    <citation type="submission" date="2023-02" db="EMBL/GenBank/DDBJ databases">
        <title>Devosia algicola sp. nov., isolated from the phycosphere of marine algae.</title>
        <authorList>
            <person name="Kim J.M."/>
            <person name="Lee J.K."/>
            <person name="Choi B.J."/>
            <person name="Bayburt H."/>
            <person name="Jeon C.O."/>
        </authorList>
    </citation>
    <scope>NUCLEOTIDE SEQUENCE [LARGE SCALE GENOMIC DNA]</scope>
    <source>
        <strain evidence="1 2">G20-9</strain>
    </source>
</reference>
<dbReference type="Gene3D" id="3.40.50.300">
    <property type="entry name" value="P-loop containing nucleotide triphosphate hydrolases"/>
    <property type="match status" value="1"/>
</dbReference>
<evidence type="ECO:0008006" key="3">
    <source>
        <dbReference type="Google" id="ProtNLM"/>
    </source>
</evidence>
<organism evidence="1 2">
    <name type="scientific">Devosia algicola</name>
    <dbReference type="NCBI Taxonomy" id="3026418"/>
    <lineage>
        <taxon>Bacteria</taxon>
        <taxon>Pseudomonadati</taxon>
        <taxon>Pseudomonadota</taxon>
        <taxon>Alphaproteobacteria</taxon>
        <taxon>Hyphomicrobiales</taxon>
        <taxon>Devosiaceae</taxon>
        <taxon>Devosia</taxon>
    </lineage>
</organism>
<dbReference type="RefSeq" id="WP_282220024.1">
    <property type="nucleotide sequence ID" value="NZ_CP118246.1"/>
</dbReference>
<gene>
    <name evidence="1" type="ORF">PSQ19_06070</name>
</gene>
<protein>
    <recommendedName>
        <fullName evidence="3">Terminase</fullName>
    </recommendedName>
</protein>
<keyword evidence="2" id="KW-1185">Reference proteome</keyword>
<evidence type="ECO:0000313" key="2">
    <source>
        <dbReference type="Proteomes" id="UP001220530"/>
    </source>
</evidence>
<evidence type="ECO:0000313" key="1">
    <source>
        <dbReference type="EMBL" id="WDR03634.1"/>
    </source>
</evidence>